<organism evidence="22 23">
    <name type="scientific">Pseudomonas fragi</name>
    <dbReference type="NCBI Taxonomy" id="296"/>
    <lineage>
        <taxon>Bacteria</taxon>
        <taxon>Pseudomonadati</taxon>
        <taxon>Pseudomonadota</taxon>
        <taxon>Gammaproteobacteria</taxon>
        <taxon>Pseudomonadales</taxon>
        <taxon>Pseudomonadaceae</taxon>
        <taxon>Pseudomonas</taxon>
    </lineage>
</organism>
<comment type="function">
    <text evidence="1">Removes C-terminal D-alanyl residues from sugar-peptide cell wall precursors.</text>
</comment>
<evidence type="ECO:0000313" key="22">
    <source>
        <dbReference type="EMBL" id="PAA11326.1"/>
    </source>
</evidence>
<dbReference type="InterPro" id="IPR012907">
    <property type="entry name" value="Peptidase_S11_C"/>
</dbReference>
<dbReference type="AlphaFoldDB" id="A0A267AFL2"/>
<evidence type="ECO:0000256" key="5">
    <source>
        <dbReference type="ARBA" id="ARBA00012448"/>
    </source>
</evidence>
<evidence type="ECO:0000256" key="1">
    <source>
        <dbReference type="ARBA" id="ARBA00003217"/>
    </source>
</evidence>
<dbReference type="UniPathway" id="UPA00219"/>
<evidence type="ECO:0000256" key="19">
    <source>
        <dbReference type="PIRSR" id="PIRSR618044-2"/>
    </source>
</evidence>
<dbReference type="InterPro" id="IPR037167">
    <property type="entry name" value="Peptidase_S11_C_sf"/>
</dbReference>
<dbReference type="GO" id="GO:0071555">
    <property type="term" value="P:cell wall organization"/>
    <property type="evidence" value="ECO:0007669"/>
    <property type="project" value="UniProtKB-KW"/>
</dbReference>
<dbReference type="PRINTS" id="PR00725">
    <property type="entry name" value="DADACBPTASE1"/>
</dbReference>
<evidence type="ECO:0000256" key="14">
    <source>
        <dbReference type="ARBA" id="ARBA00023136"/>
    </source>
</evidence>
<name>A0A267AFL2_PSEFR</name>
<evidence type="ECO:0000256" key="8">
    <source>
        <dbReference type="ARBA" id="ARBA00022645"/>
    </source>
</evidence>
<keyword evidence="8 22" id="KW-0121">Carboxypeptidase</keyword>
<comment type="subcellular location">
    <subcellularLocation>
        <location evidence="2">Cell inner membrane</location>
        <topology evidence="2">Peripheral membrane protein</topology>
    </subcellularLocation>
</comment>
<evidence type="ECO:0000256" key="3">
    <source>
        <dbReference type="ARBA" id="ARBA00004752"/>
    </source>
</evidence>
<keyword evidence="12" id="KW-0133">Cell shape</keyword>
<dbReference type="SUPFAM" id="SSF69189">
    <property type="entry name" value="Penicillin-binding protein associated domain"/>
    <property type="match status" value="1"/>
</dbReference>
<keyword evidence="7" id="KW-0997">Cell inner membrane</keyword>
<dbReference type="Proteomes" id="UP000215861">
    <property type="component" value="Unassembled WGS sequence"/>
</dbReference>
<dbReference type="Gene3D" id="2.60.410.10">
    <property type="entry name" value="D-Ala-D-Ala carboxypeptidase, C-terminal domain"/>
    <property type="match status" value="1"/>
</dbReference>
<dbReference type="Gene3D" id="3.40.710.10">
    <property type="entry name" value="DD-peptidase/beta-lactamase superfamily"/>
    <property type="match status" value="1"/>
</dbReference>
<dbReference type="SUPFAM" id="SSF56601">
    <property type="entry name" value="beta-lactamase/transpeptidase-like"/>
    <property type="match status" value="1"/>
</dbReference>
<gene>
    <name evidence="22" type="ORF">CJU81_13045</name>
</gene>
<evidence type="ECO:0000313" key="23">
    <source>
        <dbReference type="Proteomes" id="UP000215861"/>
    </source>
</evidence>
<feature type="active site" evidence="18">
    <location>
        <position position="132"/>
    </location>
</feature>
<keyword evidence="15" id="KW-0961">Cell wall biogenesis/degradation</keyword>
<evidence type="ECO:0000256" key="9">
    <source>
        <dbReference type="ARBA" id="ARBA00022670"/>
    </source>
</evidence>
<dbReference type="SMART" id="SM00936">
    <property type="entry name" value="PBP5_C"/>
    <property type="match status" value="1"/>
</dbReference>
<keyword evidence="13" id="KW-0573">Peptidoglycan synthesis</keyword>
<keyword evidence="9" id="KW-0645">Protease</keyword>
<dbReference type="GO" id="GO:0006508">
    <property type="term" value="P:proteolysis"/>
    <property type="evidence" value="ECO:0007669"/>
    <property type="project" value="UniProtKB-KW"/>
</dbReference>
<dbReference type="FunFam" id="3.40.710.10:FF:000001">
    <property type="entry name" value="D-alanyl-D-alanine serine-type carboxypeptidase"/>
    <property type="match status" value="1"/>
</dbReference>
<evidence type="ECO:0000256" key="4">
    <source>
        <dbReference type="ARBA" id="ARBA00007164"/>
    </source>
</evidence>
<dbReference type="EMBL" id="NQKQ01000012">
    <property type="protein sequence ID" value="PAA11326.1"/>
    <property type="molecule type" value="Genomic_DNA"/>
</dbReference>
<evidence type="ECO:0000256" key="2">
    <source>
        <dbReference type="ARBA" id="ARBA00004417"/>
    </source>
</evidence>
<evidence type="ECO:0000256" key="17">
    <source>
        <dbReference type="ARBA" id="ARBA00060592"/>
    </source>
</evidence>
<evidence type="ECO:0000256" key="18">
    <source>
        <dbReference type="PIRSR" id="PIRSR618044-1"/>
    </source>
</evidence>
<evidence type="ECO:0000256" key="6">
    <source>
        <dbReference type="ARBA" id="ARBA00022475"/>
    </source>
</evidence>
<keyword evidence="10" id="KW-0732">Signal</keyword>
<comment type="caution">
    <text evidence="22">The sequence shown here is derived from an EMBL/GenBank/DDBJ whole genome shotgun (WGS) entry which is preliminary data.</text>
</comment>
<keyword evidence="14" id="KW-0472">Membrane</keyword>
<dbReference type="PANTHER" id="PTHR21581:SF6">
    <property type="entry name" value="TRAFFICKING PROTEIN PARTICLE COMPLEX SUBUNIT 12"/>
    <property type="match status" value="1"/>
</dbReference>
<dbReference type="InterPro" id="IPR012338">
    <property type="entry name" value="Beta-lactam/transpept-like"/>
</dbReference>
<feature type="active site" description="Acyl-ester intermediate" evidence="18">
    <location>
        <position position="66"/>
    </location>
</feature>
<evidence type="ECO:0000256" key="10">
    <source>
        <dbReference type="ARBA" id="ARBA00022729"/>
    </source>
</evidence>
<feature type="domain" description="Peptidase S11 D-Ala-D-Ala carboxypeptidase A C-terminal" evidence="21">
    <location>
        <begin position="285"/>
        <end position="376"/>
    </location>
</feature>
<dbReference type="GO" id="GO:0009252">
    <property type="term" value="P:peptidoglycan biosynthetic process"/>
    <property type="evidence" value="ECO:0007669"/>
    <property type="project" value="UniProtKB-UniPathway"/>
</dbReference>
<dbReference type="InterPro" id="IPR015956">
    <property type="entry name" value="Peniciliin-bd_prot_C_sf"/>
</dbReference>
<dbReference type="GO" id="GO:0005886">
    <property type="term" value="C:plasma membrane"/>
    <property type="evidence" value="ECO:0007669"/>
    <property type="project" value="UniProtKB-SubCell"/>
</dbReference>
<dbReference type="RefSeq" id="WP_095036956.1">
    <property type="nucleotide sequence ID" value="NZ_NQKQ01000012.1"/>
</dbReference>
<evidence type="ECO:0000256" key="20">
    <source>
        <dbReference type="RuleBase" id="RU004016"/>
    </source>
</evidence>
<evidence type="ECO:0000256" key="13">
    <source>
        <dbReference type="ARBA" id="ARBA00022984"/>
    </source>
</evidence>
<keyword evidence="6" id="KW-1003">Cell membrane</keyword>
<dbReference type="PANTHER" id="PTHR21581">
    <property type="entry name" value="D-ALANYL-D-ALANINE CARBOXYPEPTIDASE"/>
    <property type="match status" value="1"/>
</dbReference>
<evidence type="ECO:0000256" key="16">
    <source>
        <dbReference type="ARBA" id="ARBA00034000"/>
    </source>
</evidence>
<dbReference type="OrthoDB" id="9795979at2"/>
<protein>
    <recommendedName>
        <fullName evidence="5">serine-type D-Ala-D-Ala carboxypeptidase</fullName>
        <ecNumber evidence="5">3.4.16.4</ecNumber>
    </recommendedName>
</protein>
<dbReference type="InterPro" id="IPR018044">
    <property type="entry name" value="Peptidase_S11"/>
</dbReference>
<comment type="pathway">
    <text evidence="3">Cell wall biogenesis; peptidoglycan biosynthesis.</text>
</comment>
<evidence type="ECO:0000256" key="11">
    <source>
        <dbReference type="ARBA" id="ARBA00022801"/>
    </source>
</evidence>
<dbReference type="GO" id="GO:0008360">
    <property type="term" value="P:regulation of cell shape"/>
    <property type="evidence" value="ECO:0007669"/>
    <property type="project" value="UniProtKB-KW"/>
</dbReference>
<comment type="catalytic activity">
    <reaction evidence="16">
        <text>Preferential cleavage: (Ac)2-L-Lys-D-Ala-|-D-Ala. Also transpeptidation of peptidyl-alanyl moieties that are N-acyl substituents of D-alanine.</text>
        <dbReference type="EC" id="3.4.16.4"/>
    </reaction>
</comment>
<comment type="pathway">
    <text evidence="17">Glycan biosynthesis.</text>
</comment>
<evidence type="ECO:0000256" key="12">
    <source>
        <dbReference type="ARBA" id="ARBA00022960"/>
    </source>
</evidence>
<dbReference type="Pfam" id="PF07943">
    <property type="entry name" value="PBP5_C"/>
    <property type="match status" value="1"/>
</dbReference>
<dbReference type="Pfam" id="PF00768">
    <property type="entry name" value="Peptidase_S11"/>
    <property type="match status" value="1"/>
</dbReference>
<dbReference type="GO" id="GO:0009002">
    <property type="term" value="F:serine-type D-Ala-D-Ala carboxypeptidase activity"/>
    <property type="evidence" value="ECO:0007669"/>
    <property type="project" value="UniProtKB-EC"/>
</dbReference>
<comment type="similarity">
    <text evidence="4 20">Belongs to the peptidase S11 family.</text>
</comment>
<evidence type="ECO:0000259" key="21">
    <source>
        <dbReference type="SMART" id="SM00936"/>
    </source>
</evidence>
<keyword evidence="11" id="KW-0378">Hydrolase</keyword>
<feature type="active site" description="Proton acceptor" evidence="18">
    <location>
        <position position="69"/>
    </location>
</feature>
<proteinExistence type="inferred from homology"/>
<evidence type="ECO:0000256" key="7">
    <source>
        <dbReference type="ARBA" id="ARBA00022519"/>
    </source>
</evidence>
<dbReference type="InterPro" id="IPR001967">
    <property type="entry name" value="Peptidase_S11_N"/>
</dbReference>
<feature type="binding site" evidence="19">
    <location>
        <position position="235"/>
    </location>
    <ligand>
        <name>substrate</name>
    </ligand>
</feature>
<evidence type="ECO:0000256" key="15">
    <source>
        <dbReference type="ARBA" id="ARBA00023316"/>
    </source>
</evidence>
<dbReference type="EC" id="3.4.16.4" evidence="5"/>
<reference evidence="22 23" key="1">
    <citation type="submission" date="2017-08" db="EMBL/GenBank/DDBJ databases">
        <title>Genomic and metabolic characterisation of spoilage-associated Pseudomonas species.</title>
        <authorList>
            <person name="Stanborough T."/>
            <person name="Fegan N."/>
            <person name="Powell S.M."/>
            <person name="Singh T."/>
            <person name="Tamplin M.L."/>
            <person name="Chandry P.S."/>
        </authorList>
    </citation>
    <scope>NUCLEOTIDE SEQUENCE [LARGE SCALE GENOMIC DNA]</scope>
    <source>
        <strain evidence="22 23">F1801</strain>
    </source>
</reference>
<dbReference type="GO" id="GO:0008658">
    <property type="term" value="F:penicillin binding"/>
    <property type="evidence" value="ECO:0007669"/>
    <property type="project" value="UniProtKB-ARBA"/>
</dbReference>
<sequence length="403" mass="43850">MKVLAVVKWSVWVPVVPLLMFSALAVRADEPVAVPGIAAESWLLMDYESGAVLAQANADARLAPASLVKIMTSYVTGYALNTGALSTSDRVTIDHDAWAAGNPHLQGSALMFLKPGDRVTVDDLNKGVVVQSGNDACIALANYIAGSENTFVDVMNEHARALGLSNTRFKTVHGLAAEGQYSSARDMALLSRALISEMPDEYALYKIREFTFNNVRQYNRNRLLWSTSLNVDGLKTGNSREGGYSMVTSAMLDGRRLIAVVMGAKSDRLRFQATEKLLKWGFRSFETVSLVKADEPFMNTRVWFGETRSVRLNAGPQSAISVPYGQSGDVRLSAVLDSPELKAPLQAGQVVGVINYQLGSRQIAVKPLVVMESIATGGFLSRAWDYLLLKLYQLTGVCLRCTA</sequence>
<accession>A0A267AFL2</accession>